<feature type="domain" description="Cytochrome c" evidence="10">
    <location>
        <begin position="55"/>
        <end position="186"/>
    </location>
</feature>
<accession>A0ABV7FQY4</accession>
<dbReference type="PANTHER" id="PTHR30600">
    <property type="entry name" value="CYTOCHROME C PEROXIDASE-RELATED"/>
    <property type="match status" value="1"/>
</dbReference>
<dbReference type="InterPro" id="IPR004852">
    <property type="entry name" value="Di-haem_cyt_c_peroxidsae"/>
</dbReference>
<keyword evidence="3 8" id="KW-0479">Metal-binding</keyword>
<dbReference type="RefSeq" id="WP_376919039.1">
    <property type="nucleotide sequence ID" value="NZ_JBHRSW010000006.1"/>
</dbReference>
<evidence type="ECO:0000256" key="2">
    <source>
        <dbReference type="ARBA" id="ARBA00022617"/>
    </source>
</evidence>
<keyword evidence="12" id="KW-1185">Reference proteome</keyword>
<evidence type="ECO:0000256" key="9">
    <source>
        <dbReference type="SAM" id="SignalP"/>
    </source>
</evidence>
<evidence type="ECO:0000313" key="12">
    <source>
        <dbReference type="Proteomes" id="UP001595478"/>
    </source>
</evidence>
<keyword evidence="7 8" id="KW-0408">Iron</keyword>
<reference evidence="12" key="1">
    <citation type="journal article" date="2019" name="Int. J. Syst. Evol. Microbiol.">
        <title>The Global Catalogue of Microorganisms (GCM) 10K type strain sequencing project: providing services to taxonomists for standard genome sequencing and annotation.</title>
        <authorList>
            <consortium name="The Broad Institute Genomics Platform"/>
            <consortium name="The Broad Institute Genome Sequencing Center for Infectious Disease"/>
            <person name="Wu L."/>
            <person name="Ma J."/>
        </authorList>
    </citation>
    <scope>NUCLEOTIDE SEQUENCE [LARGE SCALE GENOMIC DNA]</scope>
    <source>
        <strain evidence="12">KCTC 52473</strain>
    </source>
</reference>
<comment type="subcellular location">
    <subcellularLocation>
        <location evidence="1">Periplasm</location>
    </subcellularLocation>
</comment>
<dbReference type="Pfam" id="PF03150">
    <property type="entry name" value="CCP_MauG"/>
    <property type="match status" value="1"/>
</dbReference>
<dbReference type="SUPFAM" id="SSF46626">
    <property type="entry name" value="Cytochrome c"/>
    <property type="match status" value="2"/>
</dbReference>
<feature type="signal peptide" evidence="9">
    <location>
        <begin position="1"/>
        <end position="23"/>
    </location>
</feature>
<comment type="caution">
    <text evidence="11">The sequence shown here is derived from an EMBL/GenBank/DDBJ whole genome shotgun (WGS) entry which is preliminary data.</text>
</comment>
<proteinExistence type="predicted"/>
<evidence type="ECO:0000256" key="7">
    <source>
        <dbReference type="ARBA" id="ARBA00023004"/>
    </source>
</evidence>
<gene>
    <name evidence="11" type="ORF">ACFOHL_04655</name>
</gene>
<dbReference type="Gene3D" id="1.10.760.10">
    <property type="entry name" value="Cytochrome c-like domain"/>
    <property type="match status" value="2"/>
</dbReference>
<evidence type="ECO:0000256" key="3">
    <source>
        <dbReference type="ARBA" id="ARBA00022723"/>
    </source>
</evidence>
<dbReference type="EMBL" id="JBHRSW010000006">
    <property type="protein sequence ID" value="MFC3120897.1"/>
    <property type="molecule type" value="Genomic_DNA"/>
</dbReference>
<keyword evidence="2 8" id="KW-0349">Heme</keyword>
<dbReference type="Proteomes" id="UP001595478">
    <property type="component" value="Unassembled WGS sequence"/>
</dbReference>
<evidence type="ECO:0000259" key="10">
    <source>
        <dbReference type="PROSITE" id="PS51007"/>
    </source>
</evidence>
<feature type="domain" description="Cytochrome c" evidence="10">
    <location>
        <begin position="208"/>
        <end position="321"/>
    </location>
</feature>
<protein>
    <submittedName>
        <fullName evidence="11">Cytochrome-c peroxidase</fullName>
    </submittedName>
</protein>
<dbReference type="InterPro" id="IPR026259">
    <property type="entry name" value="MauG/Cytc_peroxidase"/>
</dbReference>
<evidence type="ECO:0000256" key="8">
    <source>
        <dbReference type="PROSITE-ProRule" id="PRU00433"/>
    </source>
</evidence>
<dbReference type="PROSITE" id="PS51007">
    <property type="entry name" value="CYTC"/>
    <property type="match status" value="2"/>
</dbReference>
<evidence type="ECO:0000256" key="1">
    <source>
        <dbReference type="ARBA" id="ARBA00004418"/>
    </source>
</evidence>
<name>A0ABV7FQY4_9ALTE</name>
<evidence type="ECO:0000256" key="5">
    <source>
        <dbReference type="ARBA" id="ARBA00022764"/>
    </source>
</evidence>
<keyword evidence="6" id="KW-0560">Oxidoreductase</keyword>
<evidence type="ECO:0000313" key="11">
    <source>
        <dbReference type="EMBL" id="MFC3120897.1"/>
    </source>
</evidence>
<keyword evidence="11" id="KW-0575">Peroxidase</keyword>
<keyword evidence="5" id="KW-0574">Periplasm</keyword>
<dbReference type="InterPro" id="IPR036909">
    <property type="entry name" value="Cyt_c-like_dom_sf"/>
</dbReference>
<evidence type="ECO:0000256" key="4">
    <source>
        <dbReference type="ARBA" id="ARBA00022729"/>
    </source>
</evidence>
<dbReference type="GO" id="GO:0004601">
    <property type="term" value="F:peroxidase activity"/>
    <property type="evidence" value="ECO:0007669"/>
    <property type="project" value="UniProtKB-KW"/>
</dbReference>
<evidence type="ECO:0000256" key="6">
    <source>
        <dbReference type="ARBA" id="ARBA00023002"/>
    </source>
</evidence>
<organism evidence="11 12">
    <name type="scientific">Agaribacter flavus</name>
    <dbReference type="NCBI Taxonomy" id="1902781"/>
    <lineage>
        <taxon>Bacteria</taxon>
        <taxon>Pseudomonadati</taxon>
        <taxon>Pseudomonadota</taxon>
        <taxon>Gammaproteobacteria</taxon>
        <taxon>Alteromonadales</taxon>
        <taxon>Alteromonadaceae</taxon>
        <taxon>Agaribacter</taxon>
    </lineage>
</organism>
<keyword evidence="4 9" id="KW-0732">Signal</keyword>
<dbReference type="PANTHER" id="PTHR30600:SF7">
    <property type="entry name" value="CYTOCHROME C PEROXIDASE-RELATED"/>
    <property type="match status" value="1"/>
</dbReference>
<dbReference type="InterPro" id="IPR009056">
    <property type="entry name" value="Cyt_c-like_dom"/>
</dbReference>
<dbReference type="InterPro" id="IPR051395">
    <property type="entry name" value="Cytochrome_c_Peroxidase/MauG"/>
</dbReference>
<dbReference type="PIRSF" id="PIRSF000294">
    <property type="entry name" value="Cytochrome-c_peroxidase"/>
    <property type="match status" value="1"/>
</dbReference>
<sequence>MQHIICLILVSLSMMFTSTLTMAENIDNNTIRKQALSTIGLIPATMPMASHDTKKQIELGEKLYFETALSINQKQSCNSCHNILAGGHGVDGLPVSIGTLGSVGKRNAPSTWNAGFQFAQNWDTSAQSLEEQAHKPLLDPNEMAMQSEAQILTRLESYRSAFEEAYTETKDPLSLQNVMHALAAFQRTLITRDRFDQFLRGDDNALSKIEKEGFIAFQKNGCLSCHSGPLMGGQFAMKMGLVIPYPNTEDKGLGALTGRPSHNYLFKVPILRNVANTAPYFHDGKGKTLEEAVFLTGWHQLGKKMSEQEVKQITAFLKSLDNVQAYVQ</sequence>
<feature type="chain" id="PRO_5045848567" evidence="9">
    <location>
        <begin position="24"/>
        <end position="328"/>
    </location>
</feature>